<dbReference type="Proteomes" id="UP001054837">
    <property type="component" value="Unassembled WGS sequence"/>
</dbReference>
<name>A0AAV4RWW5_9ARAC</name>
<accession>A0AAV4RWW5</accession>
<comment type="caution">
    <text evidence="1">The sequence shown here is derived from an EMBL/GenBank/DDBJ whole genome shotgun (WGS) entry which is preliminary data.</text>
</comment>
<evidence type="ECO:0000313" key="1">
    <source>
        <dbReference type="EMBL" id="GIY24962.1"/>
    </source>
</evidence>
<organism evidence="1 2">
    <name type="scientific">Caerostris darwini</name>
    <dbReference type="NCBI Taxonomy" id="1538125"/>
    <lineage>
        <taxon>Eukaryota</taxon>
        <taxon>Metazoa</taxon>
        <taxon>Ecdysozoa</taxon>
        <taxon>Arthropoda</taxon>
        <taxon>Chelicerata</taxon>
        <taxon>Arachnida</taxon>
        <taxon>Araneae</taxon>
        <taxon>Araneomorphae</taxon>
        <taxon>Entelegynae</taxon>
        <taxon>Araneoidea</taxon>
        <taxon>Araneidae</taxon>
        <taxon>Caerostris</taxon>
    </lineage>
</organism>
<reference evidence="1 2" key="1">
    <citation type="submission" date="2021-06" db="EMBL/GenBank/DDBJ databases">
        <title>Caerostris darwini draft genome.</title>
        <authorList>
            <person name="Kono N."/>
            <person name="Arakawa K."/>
        </authorList>
    </citation>
    <scope>NUCLEOTIDE SEQUENCE [LARGE SCALE GENOMIC DNA]</scope>
</reference>
<gene>
    <name evidence="1" type="ORF">CDAR_166141</name>
</gene>
<protein>
    <submittedName>
        <fullName evidence="1">Uncharacterized protein</fullName>
    </submittedName>
</protein>
<evidence type="ECO:0000313" key="2">
    <source>
        <dbReference type="Proteomes" id="UP001054837"/>
    </source>
</evidence>
<dbReference type="AlphaFoldDB" id="A0AAV4RWW5"/>
<sequence length="127" mass="14485">MASFCPHGANSSVHITHQIMVNQAGTTKLTTPSFYSNYASTHKLLHVLDYFYFLYLLEPRGLRVISSYLCFLSNPLHNIPLSSDHNRFVLSLNIQRVGDFEALSRKMESHEGTKRVRGSSICQVNYF</sequence>
<dbReference type="EMBL" id="BPLQ01006753">
    <property type="protein sequence ID" value="GIY24962.1"/>
    <property type="molecule type" value="Genomic_DNA"/>
</dbReference>
<keyword evidence="2" id="KW-1185">Reference proteome</keyword>
<proteinExistence type="predicted"/>